<dbReference type="STRING" id="94624.Bpet4132"/>
<dbReference type="GO" id="GO:0009289">
    <property type="term" value="C:pilus"/>
    <property type="evidence" value="ECO:0007669"/>
    <property type="project" value="InterPro"/>
</dbReference>
<reference evidence="3 4" key="1">
    <citation type="journal article" date="2008" name="BMC Genomics">
        <title>The missing link: Bordetella petrii is endowed with both the metabolic versatility of environmental bacteria and virulence traits of pathogenic Bordetellae.</title>
        <authorList>
            <person name="Gross R."/>
            <person name="Guzman C.A."/>
            <person name="Sebaihia M."/>
            <person name="Martins Dos Santos V.A."/>
            <person name="Pieper D.H."/>
            <person name="Koebnik R."/>
            <person name="Lechner M."/>
            <person name="Bartels D."/>
            <person name="Buhrmester J."/>
            <person name="Choudhuri J.V."/>
            <person name="Ebensen T."/>
            <person name="Gaigalat L."/>
            <person name="Herrmann S."/>
            <person name="Khachane A.N."/>
            <person name="Larisch C."/>
            <person name="Link S."/>
            <person name="Linke B."/>
            <person name="Meyer F."/>
            <person name="Mormann S."/>
            <person name="Nakunst D."/>
            <person name="Rueckert C."/>
            <person name="Schneiker-Bekel S."/>
            <person name="Schulze K."/>
            <person name="Vorhoelter F.J."/>
            <person name="Yevsa T."/>
            <person name="Engle J.T."/>
            <person name="Goldman W.E."/>
            <person name="Puehler A."/>
            <person name="Goebel U.B."/>
            <person name="Goesmann A."/>
            <person name="Bloecker H."/>
            <person name="Kaiser O."/>
            <person name="Martinez-Arias R."/>
        </authorList>
    </citation>
    <scope>NUCLEOTIDE SEQUENCE [LARGE SCALE GENOMIC DNA]</scope>
    <source>
        <strain evidence="4">ATCC BAA-461 / DSM 12804 / CCUG 43448 / CIP 107267 / Se-1111R</strain>
    </source>
</reference>
<dbReference type="PANTHER" id="PTHR33420:SF26">
    <property type="entry name" value="FIMBRIAL SUBUNIT"/>
    <property type="match status" value="1"/>
</dbReference>
<feature type="domain" description="Fimbrial-type adhesion" evidence="2">
    <location>
        <begin position="30"/>
        <end position="176"/>
    </location>
</feature>
<dbReference type="PANTHER" id="PTHR33420">
    <property type="entry name" value="FIMBRIAL SUBUNIT ELFA-RELATED"/>
    <property type="match status" value="1"/>
</dbReference>
<dbReference type="InterPro" id="IPR000259">
    <property type="entry name" value="Adhesion_dom_fimbrial"/>
</dbReference>
<dbReference type="InterPro" id="IPR050263">
    <property type="entry name" value="Bact_Fimbrial_Adh_Pro"/>
</dbReference>
<evidence type="ECO:0000259" key="2">
    <source>
        <dbReference type="Pfam" id="PF00419"/>
    </source>
</evidence>
<name>A9I9L8_BORPD</name>
<keyword evidence="4" id="KW-1185">Reference proteome</keyword>
<dbReference type="EMBL" id="AM902716">
    <property type="protein sequence ID" value="CAP44480.1"/>
    <property type="molecule type" value="Genomic_DNA"/>
</dbReference>
<feature type="chain" id="PRO_5002739626" evidence="1">
    <location>
        <begin position="24"/>
        <end position="177"/>
    </location>
</feature>
<dbReference type="Proteomes" id="UP000001225">
    <property type="component" value="Chromosome"/>
</dbReference>
<dbReference type="GO" id="GO:0043709">
    <property type="term" value="P:cell adhesion involved in single-species biofilm formation"/>
    <property type="evidence" value="ECO:0007669"/>
    <property type="project" value="TreeGrafter"/>
</dbReference>
<dbReference type="Gene3D" id="2.60.40.1090">
    <property type="entry name" value="Fimbrial-type adhesion domain"/>
    <property type="match status" value="1"/>
</dbReference>
<evidence type="ECO:0000256" key="1">
    <source>
        <dbReference type="SAM" id="SignalP"/>
    </source>
</evidence>
<accession>A9I9L8</accession>
<organism evidence="3 4">
    <name type="scientific">Bordetella petrii (strain ATCC BAA-461 / DSM 12804 / CCUG 43448 / CIP 107267 / Se-1111R)</name>
    <dbReference type="NCBI Taxonomy" id="340100"/>
    <lineage>
        <taxon>Bacteria</taxon>
        <taxon>Pseudomonadati</taxon>
        <taxon>Pseudomonadota</taxon>
        <taxon>Betaproteobacteria</taxon>
        <taxon>Burkholderiales</taxon>
        <taxon>Alcaligenaceae</taxon>
        <taxon>Bordetella</taxon>
    </lineage>
</organism>
<dbReference type="eggNOG" id="COG3539">
    <property type="taxonomic scope" value="Bacteria"/>
</dbReference>
<keyword evidence="1" id="KW-0732">Signal</keyword>
<dbReference type="SUPFAM" id="SSF49401">
    <property type="entry name" value="Bacterial adhesins"/>
    <property type="match status" value="1"/>
</dbReference>
<dbReference type="InterPro" id="IPR008966">
    <property type="entry name" value="Adhesion_dom_sf"/>
</dbReference>
<dbReference type="AlphaFoldDB" id="A9I9L8"/>
<sequence>MKKAILSTLVSTCLAAMAGAATAADTGNIKFIGDITTSACAIGGGQQGADMTVYMGSIPSSYFAAIGDRGPMTDFSITLIGCDTTVSNTASLSFTPAAGSVVGTGLLSLENAAGAQGVAVGLAEQNGNDIVVGGPAVSYNLVDGSNVLNFKAFYEATSATIVAGPANARAVFAVAYP</sequence>
<dbReference type="KEGG" id="bpt:Bpet4132"/>
<dbReference type="Pfam" id="PF00419">
    <property type="entry name" value="Fimbrial"/>
    <property type="match status" value="1"/>
</dbReference>
<evidence type="ECO:0000313" key="3">
    <source>
        <dbReference type="EMBL" id="CAP44480.1"/>
    </source>
</evidence>
<protein>
    <submittedName>
        <fullName evidence="3">Type-1 fimbrial protein</fullName>
    </submittedName>
</protein>
<feature type="signal peptide" evidence="1">
    <location>
        <begin position="1"/>
        <end position="23"/>
    </location>
</feature>
<evidence type="ECO:0000313" key="4">
    <source>
        <dbReference type="Proteomes" id="UP000001225"/>
    </source>
</evidence>
<proteinExistence type="predicted"/>
<dbReference type="InterPro" id="IPR036937">
    <property type="entry name" value="Adhesion_dom_fimbrial_sf"/>
</dbReference>
<gene>
    <name evidence="3" type="primary">fimA2</name>
    <name evidence="3" type="ordered locus">Bpet4132</name>
</gene>